<feature type="domain" description="Histidine kinase" evidence="7">
    <location>
        <begin position="551"/>
        <end position="745"/>
    </location>
</feature>
<dbReference type="PANTHER" id="PTHR43065:SF23">
    <property type="entry name" value="SENSOR HISTIDINE KINASE PDTAS"/>
    <property type="match status" value="1"/>
</dbReference>
<evidence type="ECO:0000313" key="11">
    <source>
        <dbReference type="Proteomes" id="UP000284763"/>
    </source>
</evidence>
<dbReference type="CDD" id="cd12913">
    <property type="entry name" value="PDC1_MCP_like"/>
    <property type="match status" value="1"/>
</dbReference>
<dbReference type="CDD" id="cd12912">
    <property type="entry name" value="PDC2_MCP_like"/>
    <property type="match status" value="1"/>
</dbReference>
<dbReference type="InterPro" id="IPR005467">
    <property type="entry name" value="His_kinase_dom"/>
</dbReference>
<dbReference type="InterPro" id="IPR000700">
    <property type="entry name" value="PAS-assoc_C"/>
</dbReference>
<dbReference type="PROSITE" id="PS50109">
    <property type="entry name" value="HIS_KIN"/>
    <property type="match status" value="1"/>
</dbReference>
<dbReference type="PANTHER" id="PTHR43065">
    <property type="entry name" value="SENSOR HISTIDINE KINASE"/>
    <property type="match status" value="1"/>
</dbReference>
<evidence type="ECO:0000259" key="9">
    <source>
        <dbReference type="PROSITE" id="PS50113"/>
    </source>
</evidence>
<evidence type="ECO:0000259" key="8">
    <source>
        <dbReference type="PROSITE" id="PS50112"/>
    </source>
</evidence>
<feature type="domain" description="PAS" evidence="8">
    <location>
        <begin position="432"/>
        <end position="469"/>
    </location>
</feature>
<dbReference type="EMBL" id="QZAB01000170">
    <property type="protein sequence ID" value="RQD89036.1"/>
    <property type="molecule type" value="Genomic_DNA"/>
</dbReference>
<keyword evidence="3 6" id="KW-0812">Transmembrane</keyword>
<evidence type="ECO:0000256" key="5">
    <source>
        <dbReference type="ARBA" id="ARBA00023136"/>
    </source>
</evidence>
<feature type="transmembrane region" description="Helical" evidence="6">
    <location>
        <begin position="312"/>
        <end position="334"/>
    </location>
</feature>
<dbReference type="NCBIfam" id="TIGR00229">
    <property type="entry name" value="sensory_box"/>
    <property type="match status" value="1"/>
</dbReference>
<dbReference type="Pfam" id="PF08447">
    <property type="entry name" value="PAS_3"/>
    <property type="match status" value="1"/>
</dbReference>
<evidence type="ECO:0000256" key="6">
    <source>
        <dbReference type="SAM" id="Phobius"/>
    </source>
</evidence>
<dbReference type="InterPro" id="IPR003594">
    <property type="entry name" value="HATPase_dom"/>
</dbReference>
<dbReference type="InterPro" id="IPR013655">
    <property type="entry name" value="PAS_fold_3"/>
</dbReference>
<feature type="transmembrane region" description="Helical" evidence="6">
    <location>
        <begin position="12"/>
        <end position="36"/>
    </location>
</feature>
<gene>
    <name evidence="10" type="ORF">D5R95_02555</name>
</gene>
<feature type="domain" description="PAC" evidence="9">
    <location>
        <begin position="491"/>
        <end position="543"/>
    </location>
</feature>
<dbReference type="GO" id="GO:0005886">
    <property type="term" value="C:plasma membrane"/>
    <property type="evidence" value="ECO:0007669"/>
    <property type="project" value="UniProtKB-SubCell"/>
</dbReference>
<evidence type="ECO:0000259" key="7">
    <source>
        <dbReference type="PROSITE" id="PS50109"/>
    </source>
</evidence>
<dbReference type="Pfam" id="PF07568">
    <property type="entry name" value="HisKA_2"/>
    <property type="match status" value="1"/>
</dbReference>
<dbReference type="InterPro" id="IPR001610">
    <property type="entry name" value="PAC"/>
</dbReference>
<evidence type="ECO:0000256" key="1">
    <source>
        <dbReference type="ARBA" id="ARBA00004651"/>
    </source>
</evidence>
<dbReference type="Pfam" id="PF02743">
    <property type="entry name" value="dCache_1"/>
    <property type="match status" value="1"/>
</dbReference>
<sequence length="747" mass="84821">MNWDETPLKLKLILYITIAVLFIMASSTAIIVSIVTTQKIDIEYSRSTEISQNYANQFNADMRENMAIPNTVARSLERYSSDDRFEINQKLEHILRENPRLIGVYVGYEPDAFDGNDLEYVNADYHDETGRFLPFWNRIGGEVDVEPLIDYDTEDYYQLPKQMRTDVVTEPYLYQGELIVSFVSPIIVDDEFKGIAGVDVSLDYIDDSVHDIQVLENGYAMVVSNSGTLLSHPQDKNAIGTTNIMDLHDEPVYMLLADINEGISGHIEVNDPITGKKSIIFYEPVDMGNFAFILSIPKDEMLADAIGLRDKLIIISTLAVIFMGSMGYLIALSITRPIQNIVDSFGKVSTDVSKGKLDSRADTDVAIDFKDIPIGLNEILSILEDYASKLKESNKTMQEMRVVINSSQVVVFLWLPEDKWPVEVVSDNITQFGYQPEEFTSGKLLYADIVHPEDLHKVEKDLDELVAQHTYYNGTKSVQKNKIIDTIPEYFTSEYRIITKSGDVRWVDERTLLRLDQNGTVTYLQGIILDITDRKQAEDALLNIEKVRKKEIHHRVKNNLQVISSMLYLESEHFSDPEVIESFKNSQNRVRSMALIHEEIYKSEDMRSVDFTDYVNKLGVYLLEAYNIGNGKIQLNLDIEKVYLSIDTSIPLGMIVNELVSNSLKHAFDPAENGQIDIVLKSKEDNYLLLVSDDGKGFPSHVDFRNTDSLGLQLVNTLVDQLDGTIDLESDDGSTQFEITFREINKV</sequence>
<keyword evidence="2" id="KW-1003">Cell membrane</keyword>
<keyword evidence="5 6" id="KW-0472">Membrane</keyword>
<dbReference type="Pfam" id="PF02518">
    <property type="entry name" value="HATPase_c"/>
    <property type="match status" value="1"/>
</dbReference>
<dbReference type="Gene3D" id="6.10.340.10">
    <property type="match status" value="1"/>
</dbReference>
<dbReference type="InterPro" id="IPR033479">
    <property type="entry name" value="dCache_1"/>
</dbReference>
<dbReference type="CDD" id="cd00130">
    <property type="entry name" value="PAS"/>
    <property type="match status" value="1"/>
</dbReference>
<protein>
    <submittedName>
        <fullName evidence="10">PAS domain S-box protein</fullName>
    </submittedName>
</protein>
<dbReference type="AlphaFoldDB" id="A0A424Z3H9"/>
<dbReference type="SMART" id="SM00387">
    <property type="entry name" value="HATPase_c"/>
    <property type="match status" value="1"/>
</dbReference>
<dbReference type="SUPFAM" id="SSF55785">
    <property type="entry name" value="PYP-like sensor domain (PAS domain)"/>
    <property type="match status" value="1"/>
</dbReference>
<evidence type="ECO:0000256" key="2">
    <source>
        <dbReference type="ARBA" id="ARBA00022475"/>
    </source>
</evidence>
<name>A0A424Z3H9_9EURY</name>
<dbReference type="InterPro" id="IPR035965">
    <property type="entry name" value="PAS-like_dom_sf"/>
</dbReference>
<dbReference type="Gene3D" id="3.30.565.10">
    <property type="entry name" value="Histidine kinase-like ATPase, C-terminal domain"/>
    <property type="match status" value="1"/>
</dbReference>
<dbReference type="InterPro" id="IPR011495">
    <property type="entry name" value="Sig_transdc_His_kin_sub2_dim/P"/>
</dbReference>
<dbReference type="InterPro" id="IPR036890">
    <property type="entry name" value="HATPase_C_sf"/>
</dbReference>
<evidence type="ECO:0000256" key="4">
    <source>
        <dbReference type="ARBA" id="ARBA00022989"/>
    </source>
</evidence>
<reference evidence="10 11" key="1">
    <citation type="submission" date="2018-08" db="EMBL/GenBank/DDBJ databases">
        <title>The metabolism and importance of syntrophic acetate oxidation coupled to methane or sulfide production in haloalkaline environments.</title>
        <authorList>
            <person name="Timmers P.H.A."/>
            <person name="Vavourakis C.D."/>
            <person name="Sorokin D.Y."/>
            <person name="Sinninghe Damste J.S."/>
            <person name="Muyzer G."/>
            <person name="Stams A.J.M."/>
            <person name="Plugge C.M."/>
        </authorList>
    </citation>
    <scope>NUCLEOTIDE SEQUENCE [LARGE SCALE GENOMIC DNA]</scope>
    <source>
        <strain evidence="10">MSAO_Arc3</strain>
    </source>
</reference>
<keyword evidence="4 6" id="KW-1133">Transmembrane helix</keyword>
<comment type="caution">
    <text evidence="10">The sequence shown here is derived from an EMBL/GenBank/DDBJ whole genome shotgun (WGS) entry which is preliminary data.</text>
</comment>
<dbReference type="SMART" id="SM00086">
    <property type="entry name" value="PAC"/>
    <property type="match status" value="1"/>
</dbReference>
<accession>A0A424Z3H9</accession>
<dbReference type="Proteomes" id="UP000284763">
    <property type="component" value="Unassembled WGS sequence"/>
</dbReference>
<dbReference type="InterPro" id="IPR000014">
    <property type="entry name" value="PAS"/>
</dbReference>
<dbReference type="Gene3D" id="3.30.450.20">
    <property type="entry name" value="PAS domain"/>
    <property type="match status" value="3"/>
</dbReference>
<evidence type="ECO:0000313" key="10">
    <source>
        <dbReference type="EMBL" id="RQD89036.1"/>
    </source>
</evidence>
<evidence type="ECO:0000256" key="3">
    <source>
        <dbReference type="ARBA" id="ARBA00022692"/>
    </source>
</evidence>
<organism evidence="10 11">
    <name type="scientific">Methanosalsum natronophilum</name>
    <dbReference type="NCBI Taxonomy" id="768733"/>
    <lineage>
        <taxon>Archaea</taxon>
        <taxon>Methanobacteriati</taxon>
        <taxon>Methanobacteriota</taxon>
        <taxon>Stenosarchaea group</taxon>
        <taxon>Methanomicrobia</taxon>
        <taxon>Methanosarcinales</taxon>
        <taxon>Methanosarcinaceae</taxon>
        <taxon>Methanosalsum</taxon>
    </lineage>
</organism>
<dbReference type="PROSITE" id="PS50112">
    <property type="entry name" value="PAS"/>
    <property type="match status" value="1"/>
</dbReference>
<dbReference type="SUPFAM" id="SSF55874">
    <property type="entry name" value="ATPase domain of HSP90 chaperone/DNA topoisomerase II/histidine kinase"/>
    <property type="match status" value="1"/>
</dbReference>
<dbReference type="PROSITE" id="PS50113">
    <property type="entry name" value="PAC"/>
    <property type="match status" value="1"/>
</dbReference>
<comment type="subcellular location">
    <subcellularLocation>
        <location evidence="1">Cell membrane</location>
        <topology evidence="1">Multi-pass membrane protein</topology>
    </subcellularLocation>
</comment>
<proteinExistence type="predicted"/>